<evidence type="ECO:0000313" key="2">
    <source>
        <dbReference type="Proteomes" id="UP001139311"/>
    </source>
</evidence>
<dbReference type="AlphaFoldDB" id="A0A9X1ICL6"/>
<dbReference type="RefSeq" id="WP_226603955.1">
    <property type="nucleotide sequence ID" value="NZ_JAJAQI010000002.1"/>
</dbReference>
<reference evidence="1" key="1">
    <citation type="submission" date="2021-10" db="EMBL/GenBank/DDBJ databases">
        <title>Roseicella aerolatum sp. nov., isolated from aerosols of e-waste dismantling site.</title>
        <authorList>
            <person name="Qin T."/>
        </authorList>
    </citation>
    <scope>NUCLEOTIDE SEQUENCE</scope>
    <source>
        <strain evidence="1">GB24</strain>
    </source>
</reference>
<sequence>MIGTFLAGTGELADPGALTSLQVGARLALRLGRRPRLGQGGRSLVEVQAEDGRALGYLPSGDAEFVADMLGTGASATARVSGMVPGLQRPRVQLVVEFTGGAGGEA</sequence>
<organism evidence="1 2">
    <name type="scientific">Roseicella aerolata</name>
    <dbReference type="NCBI Taxonomy" id="2883479"/>
    <lineage>
        <taxon>Bacteria</taxon>
        <taxon>Pseudomonadati</taxon>
        <taxon>Pseudomonadota</taxon>
        <taxon>Alphaproteobacteria</taxon>
        <taxon>Acetobacterales</taxon>
        <taxon>Roseomonadaceae</taxon>
        <taxon>Roseicella</taxon>
    </lineage>
</organism>
<dbReference type="Proteomes" id="UP001139311">
    <property type="component" value="Unassembled WGS sequence"/>
</dbReference>
<dbReference type="EMBL" id="JAJAQI010000002">
    <property type="protein sequence ID" value="MCB4820565.1"/>
    <property type="molecule type" value="Genomic_DNA"/>
</dbReference>
<accession>A0A9X1ICL6</accession>
<protein>
    <recommendedName>
        <fullName evidence="3">HIRAN domain-containing protein</fullName>
    </recommendedName>
</protein>
<evidence type="ECO:0000313" key="1">
    <source>
        <dbReference type="EMBL" id="MCB4820565.1"/>
    </source>
</evidence>
<evidence type="ECO:0008006" key="3">
    <source>
        <dbReference type="Google" id="ProtNLM"/>
    </source>
</evidence>
<comment type="caution">
    <text evidence="1">The sequence shown here is derived from an EMBL/GenBank/DDBJ whole genome shotgun (WGS) entry which is preliminary data.</text>
</comment>
<keyword evidence="2" id="KW-1185">Reference proteome</keyword>
<gene>
    <name evidence="1" type="ORF">LHA35_02310</name>
</gene>
<proteinExistence type="predicted"/>
<name>A0A9X1ICL6_9PROT</name>